<accession>A0A939D9G1</accession>
<dbReference type="PROSITE" id="PS50305">
    <property type="entry name" value="SIRTUIN"/>
    <property type="match status" value="1"/>
</dbReference>
<evidence type="ECO:0000256" key="2">
    <source>
        <dbReference type="ARBA" id="ARBA00022679"/>
    </source>
</evidence>
<dbReference type="PANTHER" id="PTHR11085">
    <property type="entry name" value="NAD-DEPENDENT PROTEIN DEACYLASE SIRTUIN-5, MITOCHONDRIAL-RELATED"/>
    <property type="match status" value="1"/>
</dbReference>
<evidence type="ECO:0000256" key="3">
    <source>
        <dbReference type="ARBA" id="ARBA00023027"/>
    </source>
</evidence>
<sequence length="279" mass="32888">MNNKKIEQITKYIKDAEAIVIGAGSGLSTAAGLTYCGKRFEDYFSEFIERYGMEDMYSAGFYPFQTQEEKWAYWSRHIYYNRYDIQEGKVYMDLYQLVKEGNHFVLTTNVDHQFWLAGFDDEKIFATQGDYGLFQCKRACHKKLYDNEIQVRKMIEKQKDCKIPRELIPKCPKCGGNMEVNLRSDSYFVENEKWNQANRRYQKFLHYNQAKRILFLELGVGMNTPMVIKYPFWQMTYRMKNAKYVCVNLDEANVLNDIAEKSICINADIADVVEELVGR</sequence>
<dbReference type="GO" id="GO:0046872">
    <property type="term" value="F:metal ion binding"/>
    <property type="evidence" value="ECO:0007669"/>
    <property type="project" value="UniProtKB-KW"/>
</dbReference>
<dbReference type="EMBL" id="JAFJZZ010000003">
    <property type="protein sequence ID" value="MBN7773512.1"/>
    <property type="molecule type" value="Genomic_DNA"/>
</dbReference>
<keyword evidence="3" id="KW-0520">NAD</keyword>
<dbReference type="Proteomes" id="UP000664545">
    <property type="component" value="Unassembled WGS sequence"/>
</dbReference>
<dbReference type="GO" id="GO:0017136">
    <property type="term" value="F:histone deacetylase activity, NAD-dependent"/>
    <property type="evidence" value="ECO:0007669"/>
    <property type="project" value="TreeGrafter"/>
</dbReference>
<dbReference type="InterPro" id="IPR029035">
    <property type="entry name" value="DHS-like_NAD/FAD-binding_dom"/>
</dbReference>
<feature type="domain" description="Deacetylase sirtuin-type" evidence="5">
    <location>
        <begin position="1"/>
        <end position="279"/>
    </location>
</feature>
<dbReference type="Gene3D" id="3.40.50.1220">
    <property type="entry name" value="TPP-binding domain"/>
    <property type="match status" value="1"/>
</dbReference>
<dbReference type="InterPro" id="IPR026590">
    <property type="entry name" value="Ssirtuin_cat_dom"/>
</dbReference>
<dbReference type="InterPro" id="IPR003000">
    <property type="entry name" value="Sirtuin"/>
</dbReference>
<keyword evidence="4" id="KW-0479">Metal-binding</keyword>
<reference evidence="6" key="1">
    <citation type="submission" date="2021-02" db="EMBL/GenBank/DDBJ databases">
        <title>Abyssanaerobacter marinus gen.nov., sp., nov, anaerobic bacterium isolated from the Onnuri vent field of Indian Ocean and suggestion of Mogibacteriaceae fam. nov., and proposal of reclassification of ambiguous this family's genus member.</title>
        <authorList>
            <person name="Kim Y.J."/>
            <person name="Yang J.-A."/>
        </authorList>
    </citation>
    <scope>NUCLEOTIDE SEQUENCE</scope>
    <source>
        <strain evidence="6">DSM 2634</strain>
    </source>
</reference>
<protein>
    <recommendedName>
        <fullName evidence="1">protein acetyllysine N-acetyltransferase</fullName>
        <ecNumber evidence="1">2.3.1.286</ecNumber>
    </recommendedName>
</protein>
<dbReference type="GO" id="GO:0070403">
    <property type="term" value="F:NAD+ binding"/>
    <property type="evidence" value="ECO:0007669"/>
    <property type="project" value="InterPro"/>
</dbReference>
<dbReference type="EC" id="2.3.1.286" evidence="1"/>
<feature type="binding site" evidence="4">
    <location>
        <position position="171"/>
    </location>
    <ligand>
        <name>Zn(2+)</name>
        <dbReference type="ChEBI" id="CHEBI:29105"/>
    </ligand>
</feature>
<feature type="binding site" evidence="4">
    <location>
        <position position="140"/>
    </location>
    <ligand>
        <name>Zn(2+)</name>
        <dbReference type="ChEBI" id="CHEBI:29105"/>
    </ligand>
</feature>
<evidence type="ECO:0000259" key="5">
    <source>
        <dbReference type="PROSITE" id="PS50305"/>
    </source>
</evidence>
<dbReference type="InterPro" id="IPR050134">
    <property type="entry name" value="NAD-dep_sirtuin_deacylases"/>
</dbReference>
<dbReference type="AlphaFoldDB" id="A0A939D9G1"/>
<comment type="caution">
    <text evidence="6">The sequence shown here is derived from an EMBL/GenBank/DDBJ whole genome shotgun (WGS) entry which is preliminary data.</text>
</comment>
<evidence type="ECO:0000256" key="1">
    <source>
        <dbReference type="ARBA" id="ARBA00012928"/>
    </source>
</evidence>
<dbReference type="Gene3D" id="3.30.1600.10">
    <property type="entry name" value="SIR2/SIRT2 'Small Domain"/>
    <property type="match status" value="1"/>
</dbReference>
<dbReference type="Pfam" id="PF02146">
    <property type="entry name" value="SIR2"/>
    <property type="match status" value="1"/>
</dbReference>
<dbReference type="PANTHER" id="PTHR11085:SF10">
    <property type="entry name" value="NAD-DEPENDENT PROTEIN DEACYLASE SIRTUIN-5, MITOCHONDRIAL-RELATED"/>
    <property type="match status" value="1"/>
</dbReference>
<name>A0A939D9G1_CLOAM</name>
<evidence type="ECO:0000313" key="7">
    <source>
        <dbReference type="Proteomes" id="UP000664545"/>
    </source>
</evidence>
<keyword evidence="2" id="KW-0808">Transferase</keyword>
<feature type="binding site" evidence="4">
    <location>
        <position position="136"/>
    </location>
    <ligand>
        <name>Zn(2+)</name>
        <dbReference type="ChEBI" id="CHEBI:29105"/>
    </ligand>
</feature>
<comment type="caution">
    <text evidence="4">Lacks conserved residue(s) required for the propagation of feature annotation.</text>
</comment>
<keyword evidence="4" id="KW-0862">Zinc</keyword>
<gene>
    <name evidence="6" type="ORF">JYB65_09065</name>
</gene>
<dbReference type="RefSeq" id="WP_206582346.1">
    <property type="nucleotide sequence ID" value="NZ_JAFJZZ010000003.1"/>
</dbReference>
<evidence type="ECO:0000313" key="6">
    <source>
        <dbReference type="EMBL" id="MBN7773512.1"/>
    </source>
</evidence>
<organism evidence="6 7">
    <name type="scientific">Clostridium aminobutyricum</name>
    <dbReference type="NCBI Taxonomy" id="33953"/>
    <lineage>
        <taxon>Bacteria</taxon>
        <taxon>Bacillati</taxon>
        <taxon>Bacillota</taxon>
        <taxon>Clostridia</taxon>
        <taxon>Eubacteriales</taxon>
        <taxon>Clostridiaceae</taxon>
        <taxon>Clostridium</taxon>
    </lineage>
</organism>
<dbReference type="InterPro" id="IPR026591">
    <property type="entry name" value="Sirtuin_cat_small_dom_sf"/>
</dbReference>
<proteinExistence type="predicted"/>
<keyword evidence="7" id="KW-1185">Reference proteome</keyword>
<evidence type="ECO:0000256" key="4">
    <source>
        <dbReference type="PROSITE-ProRule" id="PRU00236"/>
    </source>
</evidence>
<dbReference type="SUPFAM" id="SSF52467">
    <property type="entry name" value="DHS-like NAD/FAD-binding domain"/>
    <property type="match status" value="1"/>
</dbReference>
<feature type="binding site" evidence="4">
    <location>
        <position position="174"/>
    </location>
    <ligand>
        <name>Zn(2+)</name>
        <dbReference type="ChEBI" id="CHEBI:29105"/>
    </ligand>
</feature>